<name>A0ABN1XVY2_9PSEU</name>
<sequence length="254" mass="26155">MSVGDRLTGRRAVVTGATGGIGAATCRLFLAEGASVIGADIDADGGRELEAELAGQDFRFVRTDVTDEEQVERLAKLAAEAGTVDVVFANAGAILGRPLLQSTVEDWDRMHDLNGKSVFLTLRAFAPVMTDPGGSIVVTSSGGAVTALPNMSVYAASKASALALARTAAVDLAPGIRVNTLLPGVIDTPMPRNFVSPLPAEQQQAAIAGLEAMHVLKRMGRPEEVAAAALFLASDESSFFTANSMLVDGGASAV</sequence>
<dbReference type="InterPro" id="IPR036291">
    <property type="entry name" value="NAD(P)-bd_dom_sf"/>
</dbReference>
<evidence type="ECO:0000256" key="1">
    <source>
        <dbReference type="ARBA" id="ARBA00006484"/>
    </source>
</evidence>
<accession>A0ABN1XVY2</accession>
<dbReference type="PANTHER" id="PTHR43477:SF1">
    <property type="entry name" value="DIHYDROANTICAPSIN 7-DEHYDROGENASE"/>
    <property type="match status" value="1"/>
</dbReference>
<keyword evidence="2" id="KW-0560">Oxidoreductase</keyword>
<dbReference type="Proteomes" id="UP001501414">
    <property type="component" value="Unassembled WGS sequence"/>
</dbReference>
<dbReference type="Pfam" id="PF13561">
    <property type="entry name" value="adh_short_C2"/>
    <property type="match status" value="1"/>
</dbReference>
<dbReference type="InterPro" id="IPR020904">
    <property type="entry name" value="Sc_DH/Rdtase_CS"/>
</dbReference>
<evidence type="ECO:0000256" key="2">
    <source>
        <dbReference type="ARBA" id="ARBA00023002"/>
    </source>
</evidence>
<reference evidence="3 4" key="1">
    <citation type="journal article" date="2019" name="Int. J. Syst. Evol. Microbiol.">
        <title>The Global Catalogue of Microorganisms (GCM) 10K type strain sequencing project: providing services to taxonomists for standard genome sequencing and annotation.</title>
        <authorList>
            <consortium name="The Broad Institute Genomics Platform"/>
            <consortium name="The Broad Institute Genome Sequencing Center for Infectious Disease"/>
            <person name="Wu L."/>
            <person name="Ma J."/>
        </authorList>
    </citation>
    <scope>NUCLEOTIDE SEQUENCE [LARGE SCALE GENOMIC DNA]</scope>
    <source>
        <strain evidence="3 4">JCM 11896</strain>
    </source>
</reference>
<dbReference type="InterPro" id="IPR051122">
    <property type="entry name" value="SDR_DHRS6-like"/>
</dbReference>
<dbReference type="PRINTS" id="PR00081">
    <property type="entry name" value="GDHRDH"/>
</dbReference>
<evidence type="ECO:0000313" key="3">
    <source>
        <dbReference type="EMBL" id="GAA1391549.1"/>
    </source>
</evidence>
<dbReference type="Gene3D" id="3.40.50.720">
    <property type="entry name" value="NAD(P)-binding Rossmann-like Domain"/>
    <property type="match status" value="1"/>
</dbReference>
<comment type="similarity">
    <text evidence="1">Belongs to the short-chain dehydrogenases/reductases (SDR) family.</text>
</comment>
<dbReference type="EMBL" id="BAAAJK010000014">
    <property type="protein sequence ID" value="GAA1391549.1"/>
    <property type="molecule type" value="Genomic_DNA"/>
</dbReference>
<proteinExistence type="inferred from homology"/>
<evidence type="ECO:0000313" key="4">
    <source>
        <dbReference type="Proteomes" id="UP001501414"/>
    </source>
</evidence>
<dbReference type="SUPFAM" id="SSF51735">
    <property type="entry name" value="NAD(P)-binding Rossmann-fold domains"/>
    <property type="match status" value="1"/>
</dbReference>
<organism evidence="3 4">
    <name type="scientific">Pseudonocardia kongjuensis</name>
    <dbReference type="NCBI Taxonomy" id="102227"/>
    <lineage>
        <taxon>Bacteria</taxon>
        <taxon>Bacillati</taxon>
        <taxon>Actinomycetota</taxon>
        <taxon>Actinomycetes</taxon>
        <taxon>Pseudonocardiales</taxon>
        <taxon>Pseudonocardiaceae</taxon>
        <taxon>Pseudonocardia</taxon>
    </lineage>
</organism>
<gene>
    <name evidence="3" type="ORF">GCM10009613_34250</name>
</gene>
<dbReference type="InterPro" id="IPR002347">
    <property type="entry name" value="SDR_fam"/>
</dbReference>
<dbReference type="PRINTS" id="PR00080">
    <property type="entry name" value="SDRFAMILY"/>
</dbReference>
<protein>
    <submittedName>
        <fullName evidence="3">SDR family oxidoreductase</fullName>
    </submittedName>
</protein>
<keyword evidence="4" id="KW-1185">Reference proteome</keyword>
<dbReference type="PANTHER" id="PTHR43477">
    <property type="entry name" value="DIHYDROANTICAPSIN 7-DEHYDROGENASE"/>
    <property type="match status" value="1"/>
</dbReference>
<comment type="caution">
    <text evidence="3">The sequence shown here is derived from an EMBL/GenBank/DDBJ whole genome shotgun (WGS) entry which is preliminary data.</text>
</comment>
<dbReference type="CDD" id="cd05233">
    <property type="entry name" value="SDR_c"/>
    <property type="match status" value="1"/>
</dbReference>
<dbReference type="PROSITE" id="PS00061">
    <property type="entry name" value="ADH_SHORT"/>
    <property type="match status" value="1"/>
</dbReference>